<name>A0AAW3WTZ1_SERFO</name>
<sequence>MNISNILIVDGASTSASYAPLFRAYGIPCIHLFSDPVIASHFGAMINQQDYVACLTHQGDITQTLERLSKWQISAVLHGLDSALAVAGAIANALNLTYVNEPELNLARRHKFEMIETVRKAGLRAPEQILSDNIQVILNWVGNRNQYPVIIKPVESAGVKGVFKCSSIKEVHRYFNKVMNSSSYYEDPNTTVLIQSFLAGKEYILDSVSLNGKHYLTSIWLVKRDNGSSPFLDNMETVDHTLPKYTVIREYATAVLNALGVRNGPSHLEVILTENGPALVELNCRLHGSLDLRLTTYACGRNHVQDVVTSLLSPDYFMTSCSHPLSFYGQAMHVLLRSPLAGRKLRKDYWSRLETLSSFVSYKSNLPTEGITPKTKDLKTAIGTLSLFNRDSKQLATDLLLVRHEENTGAMYKQD</sequence>
<dbReference type="InterPro" id="IPR052032">
    <property type="entry name" value="ATP-dep_AA_Ligase"/>
</dbReference>
<comment type="caution">
    <text evidence="6">The sequence shown here is derived from an EMBL/GenBank/DDBJ whole genome shotgun (WGS) entry which is preliminary data.</text>
</comment>
<dbReference type="EMBL" id="JACNYO010000023">
    <property type="protein sequence ID" value="MBC3214378.1"/>
    <property type="molecule type" value="Genomic_DNA"/>
</dbReference>
<dbReference type="Pfam" id="PF13535">
    <property type="entry name" value="ATP-grasp_4"/>
    <property type="match status" value="1"/>
</dbReference>
<evidence type="ECO:0000256" key="2">
    <source>
        <dbReference type="ARBA" id="ARBA00022741"/>
    </source>
</evidence>
<evidence type="ECO:0000313" key="7">
    <source>
        <dbReference type="Proteomes" id="UP000659084"/>
    </source>
</evidence>
<evidence type="ECO:0000313" key="6">
    <source>
        <dbReference type="EMBL" id="MBC3214378.1"/>
    </source>
</evidence>
<dbReference type="PANTHER" id="PTHR43585:SF2">
    <property type="entry name" value="ATP-GRASP ENZYME FSQD"/>
    <property type="match status" value="1"/>
</dbReference>
<dbReference type="PANTHER" id="PTHR43585">
    <property type="entry name" value="FUMIPYRROLE BIOSYNTHESIS PROTEIN C"/>
    <property type="match status" value="1"/>
</dbReference>
<dbReference type="RefSeq" id="WP_179253282.1">
    <property type="nucleotide sequence ID" value="NZ_JACBIV010000018.1"/>
</dbReference>
<dbReference type="SUPFAM" id="SSF56059">
    <property type="entry name" value="Glutathione synthetase ATP-binding domain-like"/>
    <property type="match status" value="1"/>
</dbReference>
<evidence type="ECO:0000256" key="1">
    <source>
        <dbReference type="ARBA" id="ARBA00022598"/>
    </source>
</evidence>
<dbReference type="GO" id="GO:0016874">
    <property type="term" value="F:ligase activity"/>
    <property type="evidence" value="ECO:0007669"/>
    <property type="project" value="UniProtKB-KW"/>
</dbReference>
<accession>A0AAW3WTZ1</accession>
<keyword evidence="2 4" id="KW-0547">Nucleotide-binding</keyword>
<protein>
    <submittedName>
        <fullName evidence="6">ATP-grasp domain-containing protein</fullName>
    </submittedName>
</protein>
<dbReference type="Proteomes" id="UP000659084">
    <property type="component" value="Unassembled WGS sequence"/>
</dbReference>
<gene>
    <name evidence="6" type="ORF">H8J20_19740</name>
</gene>
<dbReference type="InterPro" id="IPR011761">
    <property type="entry name" value="ATP-grasp"/>
</dbReference>
<feature type="domain" description="ATP-grasp" evidence="5">
    <location>
        <begin position="115"/>
        <end position="312"/>
    </location>
</feature>
<proteinExistence type="predicted"/>
<dbReference type="AlphaFoldDB" id="A0AAW3WTZ1"/>
<evidence type="ECO:0000256" key="4">
    <source>
        <dbReference type="PROSITE-ProRule" id="PRU00409"/>
    </source>
</evidence>
<dbReference type="Gene3D" id="3.30.470.20">
    <property type="entry name" value="ATP-grasp fold, B domain"/>
    <property type="match status" value="1"/>
</dbReference>
<reference evidence="6" key="1">
    <citation type="submission" date="2020-08" db="EMBL/GenBank/DDBJ databases">
        <title>Food and environmental bacterial isolates.</title>
        <authorList>
            <person name="Richter L."/>
            <person name="Du Plessis E.M."/>
            <person name="Duvenage S."/>
            <person name="Allam M."/>
            <person name="Korsten L."/>
        </authorList>
    </citation>
    <scope>NUCLEOTIDE SEQUENCE</scope>
    <source>
        <strain evidence="6">UPMP2127</strain>
    </source>
</reference>
<dbReference type="PROSITE" id="PS50975">
    <property type="entry name" value="ATP_GRASP"/>
    <property type="match status" value="1"/>
</dbReference>
<dbReference type="GO" id="GO:0005524">
    <property type="term" value="F:ATP binding"/>
    <property type="evidence" value="ECO:0007669"/>
    <property type="project" value="UniProtKB-UniRule"/>
</dbReference>
<evidence type="ECO:0000256" key="3">
    <source>
        <dbReference type="ARBA" id="ARBA00022840"/>
    </source>
</evidence>
<dbReference type="GO" id="GO:0046872">
    <property type="term" value="F:metal ion binding"/>
    <property type="evidence" value="ECO:0007669"/>
    <property type="project" value="InterPro"/>
</dbReference>
<evidence type="ECO:0000259" key="5">
    <source>
        <dbReference type="PROSITE" id="PS50975"/>
    </source>
</evidence>
<organism evidence="6 7">
    <name type="scientific">Serratia fonticola</name>
    <dbReference type="NCBI Taxonomy" id="47917"/>
    <lineage>
        <taxon>Bacteria</taxon>
        <taxon>Pseudomonadati</taxon>
        <taxon>Pseudomonadota</taxon>
        <taxon>Gammaproteobacteria</taxon>
        <taxon>Enterobacterales</taxon>
        <taxon>Yersiniaceae</taxon>
        <taxon>Serratia</taxon>
    </lineage>
</organism>
<keyword evidence="3 4" id="KW-0067">ATP-binding</keyword>
<dbReference type="NCBIfam" id="NF005543">
    <property type="entry name" value="PRK07206.1"/>
    <property type="match status" value="1"/>
</dbReference>
<keyword evidence="1" id="KW-0436">Ligase</keyword>